<dbReference type="InterPro" id="IPR021782">
    <property type="entry name" value="DUF3347"/>
</dbReference>
<accession>A0A3B0TUC6</accession>
<gene>
    <name evidence="2" type="ORF">MNBD_BACTEROID01-2613</name>
</gene>
<proteinExistence type="predicted"/>
<protein>
    <submittedName>
        <fullName evidence="2">Probable Co/Zn/Cd efflux system membrane fusion protein</fullName>
    </submittedName>
</protein>
<dbReference type="Pfam" id="PF11827">
    <property type="entry name" value="DUF3347"/>
    <property type="match status" value="1"/>
</dbReference>
<dbReference type="AlphaFoldDB" id="A0A3B0TUC6"/>
<evidence type="ECO:0000313" key="2">
    <source>
        <dbReference type="EMBL" id="VAW22195.1"/>
    </source>
</evidence>
<feature type="domain" description="DUF3347" evidence="1">
    <location>
        <begin position="61"/>
        <end position="152"/>
    </location>
</feature>
<organism evidence="2">
    <name type="scientific">hydrothermal vent metagenome</name>
    <dbReference type="NCBI Taxonomy" id="652676"/>
    <lineage>
        <taxon>unclassified sequences</taxon>
        <taxon>metagenomes</taxon>
        <taxon>ecological metagenomes</taxon>
    </lineage>
</organism>
<sequence>MRKIMFLLCLALVSWGANAQHDHAKMDHTKSGQSMMQSKMTGKMAISPAIKVEHSQSATAIINNYLALKDALVEDNSKKAASAGKMLFEALSKFNLSAQSKSQQKELKDIIDDARENTEHIVENSGKIDHQREHFEILGTDIKDLIVITGSDRNLYQLYCPMYNNHEGGKWLSASNKVKNPFLGSKMLNCGNVKQEITVK</sequence>
<name>A0A3B0TUC6_9ZZZZ</name>
<reference evidence="2" key="1">
    <citation type="submission" date="2018-06" db="EMBL/GenBank/DDBJ databases">
        <authorList>
            <person name="Zhirakovskaya E."/>
        </authorList>
    </citation>
    <scope>NUCLEOTIDE SEQUENCE</scope>
</reference>
<evidence type="ECO:0000259" key="1">
    <source>
        <dbReference type="Pfam" id="PF11827"/>
    </source>
</evidence>
<dbReference type="EMBL" id="UOEP01000168">
    <property type="protein sequence ID" value="VAW22195.1"/>
    <property type="molecule type" value="Genomic_DNA"/>
</dbReference>